<name>A0A1Q2D6F0_9ENTE</name>
<feature type="transmembrane region" description="Helical" evidence="7">
    <location>
        <begin position="94"/>
        <end position="116"/>
    </location>
</feature>
<dbReference type="Gene3D" id="1.10.3720.10">
    <property type="entry name" value="MetI-like"/>
    <property type="match status" value="1"/>
</dbReference>
<dbReference type="InterPro" id="IPR035906">
    <property type="entry name" value="MetI-like_sf"/>
</dbReference>
<keyword evidence="6 7" id="KW-0472">Membrane</keyword>
<evidence type="ECO:0000259" key="8">
    <source>
        <dbReference type="PROSITE" id="PS50928"/>
    </source>
</evidence>
<organism evidence="9 10">
    <name type="scientific">Vagococcus penaei</name>
    <dbReference type="NCBI Taxonomy" id="633807"/>
    <lineage>
        <taxon>Bacteria</taxon>
        <taxon>Bacillati</taxon>
        <taxon>Bacillota</taxon>
        <taxon>Bacilli</taxon>
        <taxon>Lactobacillales</taxon>
        <taxon>Enterococcaceae</taxon>
        <taxon>Vagococcus</taxon>
    </lineage>
</organism>
<evidence type="ECO:0000313" key="9">
    <source>
        <dbReference type="EMBL" id="AQP54028.1"/>
    </source>
</evidence>
<dbReference type="PROSITE" id="PS50928">
    <property type="entry name" value="ABC_TM1"/>
    <property type="match status" value="1"/>
</dbReference>
<reference evidence="9 10" key="1">
    <citation type="journal article" date="2010" name="Int. J. Syst. Evol. Microbiol.">
        <title>Vagococcus penaei sp. nov., isolated from spoilage microbiota of cooked shrimp (Penaeus vannamei).</title>
        <authorList>
            <person name="Jaffres E."/>
            <person name="Prevost H."/>
            <person name="Rossero A."/>
            <person name="Joffraud J.J."/>
            <person name="Dousset X."/>
        </authorList>
    </citation>
    <scope>NUCLEOTIDE SEQUENCE [LARGE SCALE GENOMIC DNA]</scope>
    <source>
        <strain evidence="9 10">CD276</strain>
    </source>
</reference>
<keyword evidence="5 7" id="KW-1133">Transmembrane helix</keyword>
<protein>
    <submittedName>
        <fullName evidence="9">ABC transporter permease</fullName>
    </submittedName>
</protein>
<dbReference type="RefSeq" id="WP_228414922.1">
    <property type="nucleotide sequence ID" value="NZ_CP019609.1"/>
</dbReference>
<keyword evidence="3" id="KW-1003">Cell membrane</keyword>
<comment type="subcellular location">
    <subcellularLocation>
        <location evidence="1 7">Cell membrane</location>
        <topology evidence="1 7">Multi-pass membrane protein</topology>
    </subcellularLocation>
</comment>
<dbReference type="SUPFAM" id="SSF161098">
    <property type="entry name" value="MetI-like"/>
    <property type="match status" value="1"/>
</dbReference>
<keyword evidence="10" id="KW-1185">Reference proteome</keyword>
<accession>A0A1Q2D6F0</accession>
<dbReference type="AlphaFoldDB" id="A0A1Q2D6F0"/>
<comment type="similarity">
    <text evidence="7">Belongs to the binding-protein-dependent transport system permease family.</text>
</comment>
<dbReference type="PANTHER" id="PTHR30151:SF20">
    <property type="entry name" value="ABC TRANSPORTER PERMEASE PROTEIN HI_0355-RELATED"/>
    <property type="match status" value="1"/>
</dbReference>
<evidence type="ECO:0000256" key="5">
    <source>
        <dbReference type="ARBA" id="ARBA00022989"/>
    </source>
</evidence>
<evidence type="ECO:0000313" key="10">
    <source>
        <dbReference type="Proteomes" id="UP000188246"/>
    </source>
</evidence>
<evidence type="ECO:0000256" key="3">
    <source>
        <dbReference type="ARBA" id="ARBA00022475"/>
    </source>
</evidence>
<feature type="transmembrane region" description="Helical" evidence="7">
    <location>
        <begin position="61"/>
        <end position="82"/>
    </location>
</feature>
<keyword evidence="4 7" id="KW-0812">Transmembrane</keyword>
<dbReference type="InterPro" id="IPR000515">
    <property type="entry name" value="MetI-like"/>
</dbReference>
<feature type="transmembrane region" description="Helical" evidence="7">
    <location>
        <begin position="213"/>
        <end position="239"/>
    </location>
</feature>
<evidence type="ECO:0000256" key="2">
    <source>
        <dbReference type="ARBA" id="ARBA00022448"/>
    </source>
</evidence>
<evidence type="ECO:0000256" key="6">
    <source>
        <dbReference type="ARBA" id="ARBA00023136"/>
    </source>
</evidence>
<dbReference type="GO" id="GO:0005886">
    <property type="term" value="C:plasma membrane"/>
    <property type="evidence" value="ECO:0007669"/>
    <property type="project" value="UniProtKB-SubCell"/>
</dbReference>
<sequence>MKTMKKKWVPLLVGVLVINFLWWIASLAVNQSMLPSPFVVYAHFGQLNPSMMWLHVYNSLIRLFWGLLLAVSLGFGIGLLMGRSNHWNRWLDPLVYLTYPIPKVALLPIIMLLFGLGNVSKIMLITLIVVFQVILSVRDGIRSIPPSYYQQLIVLGASRWQIFEKITLPAAMAAILNAVRIALGTAIAILFFTEVYGTQYGLGYFVMDAWGRLNYLDMYCGILILSLVAFLLFLLIDVLESSLLKWRQYT</sequence>
<evidence type="ECO:0000256" key="7">
    <source>
        <dbReference type="RuleBase" id="RU363032"/>
    </source>
</evidence>
<gene>
    <name evidence="9" type="ORF">BW732_07245</name>
</gene>
<dbReference type="Pfam" id="PF00528">
    <property type="entry name" value="BPD_transp_1"/>
    <property type="match status" value="1"/>
</dbReference>
<dbReference type="GO" id="GO:0055085">
    <property type="term" value="P:transmembrane transport"/>
    <property type="evidence" value="ECO:0007669"/>
    <property type="project" value="InterPro"/>
</dbReference>
<evidence type="ECO:0000256" key="1">
    <source>
        <dbReference type="ARBA" id="ARBA00004651"/>
    </source>
</evidence>
<dbReference type="Proteomes" id="UP000188246">
    <property type="component" value="Chromosome"/>
</dbReference>
<feature type="domain" description="ABC transmembrane type-1" evidence="8">
    <location>
        <begin position="56"/>
        <end position="240"/>
    </location>
</feature>
<proteinExistence type="inferred from homology"/>
<dbReference type="PANTHER" id="PTHR30151">
    <property type="entry name" value="ALKANE SULFONATE ABC TRANSPORTER-RELATED, MEMBRANE SUBUNIT"/>
    <property type="match status" value="1"/>
</dbReference>
<dbReference type="KEGG" id="vpi:BW732_07245"/>
<feature type="transmembrane region" description="Helical" evidence="7">
    <location>
        <begin position="122"/>
        <end position="141"/>
    </location>
</feature>
<dbReference type="EMBL" id="CP019609">
    <property type="protein sequence ID" value="AQP54028.1"/>
    <property type="molecule type" value="Genomic_DNA"/>
</dbReference>
<evidence type="ECO:0000256" key="4">
    <source>
        <dbReference type="ARBA" id="ARBA00022692"/>
    </source>
</evidence>
<dbReference type="STRING" id="633807.BW732_07245"/>
<dbReference type="CDD" id="cd06261">
    <property type="entry name" value="TM_PBP2"/>
    <property type="match status" value="1"/>
</dbReference>
<keyword evidence="2 7" id="KW-0813">Transport</keyword>
<feature type="transmembrane region" description="Helical" evidence="7">
    <location>
        <begin position="168"/>
        <end position="193"/>
    </location>
</feature>